<dbReference type="OrthoDB" id="4388915at2"/>
<dbReference type="STRING" id="571915.CMUST_06325"/>
<sequence length="469" mass="53213">MAKDDPLWGDGTDRDEFLRELDAAAIRYLSENSEDILGKLDSLPINQLLSLPFHVPYGPLQIAIWEECVKRQELQHPADTAGPAAARLNLVDALAMGGQLHQVPAVFELVEDYYYDSWGAEQHPEFLEHFAWHYRNYIQALTDDPTTPADELHAALGRMKELYISLNDDMKSYYLRAYQVHKELGEEQEAAELRELWLNTPSSKLSDCTGCDPVYVVKMHAAIGDWEQAVAVGETALEHPDLLCDAQPENLYLSLLTPWLRTGADNVAIEAHLDALNRDITSPIFLDHFPDHFMYLGLSGAAGRPRRLELGLVLFSHYIKWWQHAESPRVLMNLAASVAFFLTQIKQQNRQLQCILPGSQLPWVCAPDIKEPTITQARQWCADIALALAQQFDARIGTRFPHTVAEMTYLMDKTPPIQPLGRQSRLERMFEQGQILVATDAVTRATMLKFKAKTLYAFVVDFVDRRKNS</sequence>
<evidence type="ECO:0000313" key="1">
    <source>
        <dbReference type="EMBL" id="AKK05600.1"/>
    </source>
</evidence>
<dbReference type="PATRIC" id="fig|571915.4.peg.1342"/>
<proteinExistence type="predicted"/>
<evidence type="ECO:0000313" key="2">
    <source>
        <dbReference type="Proteomes" id="UP000035199"/>
    </source>
</evidence>
<accession>A0A0G3GYG7</accession>
<dbReference type="RefSeq" id="WP_047261777.1">
    <property type="nucleotide sequence ID" value="NZ_CP011542.1"/>
</dbReference>
<name>A0A0G3GYG7_9CORY</name>
<keyword evidence="2" id="KW-1185">Reference proteome</keyword>
<dbReference type="Proteomes" id="UP000035199">
    <property type="component" value="Chromosome"/>
</dbReference>
<dbReference type="AlphaFoldDB" id="A0A0G3GYG7"/>
<gene>
    <name evidence="1" type="ORF">CMUST_06325</name>
</gene>
<dbReference type="KEGG" id="cmv:CMUST_06325"/>
<dbReference type="EMBL" id="CP011542">
    <property type="protein sequence ID" value="AKK05600.1"/>
    <property type="molecule type" value="Genomic_DNA"/>
</dbReference>
<organism evidence="1 2">
    <name type="scientific">Corynebacterium mustelae</name>
    <dbReference type="NCBI Taxonomy" id="571915"/>
    <lineage>
        <taxon>Bacteria</taxon>
        <taxon>Bacillati</taxon>
        <taxon>Actinomycetota</taxon>
        <taxon>Actinomycetes</taxon>
        <taxon>Mycobacteriales</taxon>
        <taxon>Corynebacteriaceae</taxon>
        <taxon>Corynebacterium</taxon>
    </lineage>
</organism>
<reference evidence="1 2" key="1">
    <citation type="journal article" date="2015" name="Genome Announc.">
        <title>Complete Genome Sequence of the Type Strain Corynebacterium mustelae DSM 45274, Isolated from Various Tissues of a Male Ferret with Lethal Sepsis.</title>
        <authorList>
            <person name="Ruckert C."/>
            <person name="Eimer J."/>
            <person name="Winkler A."/>
            <person name="Tauch A."/>
        </authorList>
    </citation>
    <scope>NUCLEOTIDE SEQUENCE [LARGE SCALE GENOMIC DNA]</scope>
    <source>
        <strain evidence="1 2">DSM 45274</strain>
    </source>
</reference>
<reference evidence="2" key="2">
    <citation type="submission" date="2015-05" db="EMBL/GenBank/DDBJ databases">
        <title>Complete genome sequence of Corynebacterium mustelae DSM 45274, isolated from various tissues of a male ferret with lethal sepsis.</title>
        <authorList>
            <person name="Ruckert C."/>
            <person name="Albersmeier A."/>
            <person name="Winkler A."/>
            <person name="Tauch A."/>
        </authorList>
    </citation>
    <scope>NUCLEOTIDE SEQUENCE [LARGE SCALE GENOMIC DNA]</scope>
    <source>
        <strain evidence="2">DSM 45274</strain>
    </source>
</reference>
<protein>
    <submittedName>
        <fullName evidence="1">Uncharacterized protein</fullName>
    </submittedName>
</protein>